<reference evidence="2" key="1">
    <citation type="submission" date="2020-05" db="EMBL/GenBank/DDBJ databases">
        <authorList>
            <person name="Chiriac C."/>
            <person name="Salcher M."/>
            <person name="Ghai R."/>
            <person name="Kavagutti S V."/>
        </authorList>
    </citation>
    <scope>NUCLEOTIDE SEQUENCE</scope>
</reference>
<proteinExistence type="predicted"/>
<dbReference type="PANTHER" id="PTHR46553">
    <property type="entry name" value="ADENINE NUCLEOTIDE ALPHA HYDROLASES-LIKE SUPERFAMILY PROTEIN"/>
    <property type="match status" value="1"/>
</dbReference>
<accession>A0A6J6XPI9</accession>
<organism evidence="2">
    <name type="scientific">freshwater metagenome</name>
    <dbReference type="NCBI Taxonomy" id="449393"/>
    <lineage>
        <taxon>unclassified sequences</taxon>
        <taxon>metagenomes</taxon>
        <taxon>ecological metagenomes</taxon>
    </lineage>
</organism>
<dbReference type="AlphaFoldDB" id="A0A6J6XPI9"/>
<protein>
    <submittedName>
        <fullName evidence="2">Unannotated protein</fullName>
    </submittedName>
</protein>
<dbReference type="InterPro" id="IPR006015">
    <property type="entry name" value="Universal_stress_UspA"/>
</dbReference>
<gene>
    <name evidence="2" type="ORF">UFOPK2975_00951</name>
</gene>
<dbReference type="PANTHER" id="PTHR46553:SF3">
    <property type="entry name" value="ADENINE NUCLEOTIDE ALPHA HYDROLASES-LIKE SUPERFAMILY PROTEIN"/>
    <property type="match status" value="1"/>
</dbReference>
<feature type="domain" description="UspA" evidence="1">
    <location>
        <begin position="4"/>
        <end position="142"/>
    </location>
</feature>
<dbReference type="SUPFAM" id="SSF52402">
    <property type="entry name" value="Adenine nucleotide alpha hydrolases-like"/>
    <property type="match status" value="1"/>
</dbReference>
<name>A0A6J6XPI9_9ZZZZ</name>
<dbReference type="PRINTS" id="PR01438">
    <property type="entry name" value="UNVRSLSTRESS"/>
</dbReference>
<evidence type="ECO:0000259" key="1">
    <source>
        <dbReference type="Pfam" id="PF00582"/>
    </source>
</evidence>
<evidence type="ECO:0000313" key="2">
    <source>
        <dbReference type="EMBL" id="CAB4795777.1"/>
    </source>
</evidence>
<dbReference type="InterPro" id="IPR014729">
    <property type="entry name" value="Rossmann-like_a/b/a_fold"/>
</dbReference>
<dbReference type="Pfam" id="PF00582">
    <property type="entry name" value="Usp"/>
    <property type="match status" value="1"/>
</dbReference>
<dbReference type="EMBL" id="CAFAAG010000074">
    <property type="protein sequence ID" value="CAB4795777.1"/>
    <property type="molecule type" value="Genomic_DNA"/>
</dbReference>
<dbReference type="InterPro" id="IPR006016">
    <property type="entry name" value="UspA"/>
</dbReference>
<dbReference type="Gene3D" id="3.40.50.620">
    <property type="entry name" value="HUPs"/>
    <property type="match status" value="1"/>
</dbReference>
<dbReference type="CDD" id="cd23659">
    <property type="entry name" value="USP_At3g01520-like"/>
    <property type="match status" value="1"/>
</dbReference>
<sequence length="143" mass="15051">MNTVRKIVVGIDGSQSSINALTWALHEAKRHSAAVHVVHVWSLPLAVDPMGGVIFSPVEEFRSAAEGVLKRTLETVKSLVGDTKITSTVEYGSASQHLLDAASTADMVVVGRRGHGGFLGLLIGSVAEQIAHHAKCPAVIVPL</sequence>